<protein>
    <recommendedName>
        <fullName evidence="1">Myb/SANT-like DNA-binding domain-containing protein</fullName>
    </recommendedName>
</protein>
<dbReference type="OrthoDB" id="676304at2759"/>
<dbReference type="PANTHER" id="PTHR47595:SF1">
    <property type="entry name" value="MYB_SANT-LIKE DNA-BINDING DOMAIN-CONTAINING PROTEIN"/>
    <property type="match status" value="1"/>
</dbReference>
<reference evidence="2" key="1">
    <citation type="submission" date="2022-01" db="EMBL/GenBank/DDBJ databases">
        <authorList>
            <person name="King R."/>
        </authorList>
    </citation>
    <scope>NUCLEOTIDE SEQUENCE</scope>
</reference>
<dbReference type="PANTHER" id="PTHR47595">
    <property type="entry name" value="HEAT SHOCK 70 KDA PROTEIN 14"/>
    <property type="match status" value="1"/>
</dbReference>
<dbReference type="EMBL" id="OU892280">
    <property type="protein sequence ID" value="CAG9767943.1"/>
    <property type="molecule type" value="Genomic_DNA"/>
</dbReference>
<dbReference type="Pfam" id="PF13837">
    <property type="entry name" value="Myb_DNA-bind_4"/>
    <property type="match status" value="1"/>
</dbReference>
<feature type="domain" description="Myb/SANT-like DNA-binding" evidence="1">
    <location>
        <begin position="80"/>
        <end position="168"/>
    </location>
</feature>
<keyword evidence="3" id="KW-1185">Reference proteome</keyword>
<dbReference type="Proteomes" id="UP001152799">
    <property type="component" value="Chromosome 4"/>
</dbReference>
<organism evidence="2 3">
    <name type="scientific">Ceutorhynchus assimilis</name>
    <name type="common">cabbage seed weevil</name>
    <dbReference type="NCBI Taxonomy" id="467358"/>
    <lineage>
        <taxon>Eukaryota</taxon>
        <taxon>Metazoa</taxon>
        <taxon>Ecdysozoa</taxon>
        <taxon>Arthropoda</taxon>
        <taxon>Hexapoda</taxon>
        <taxon>Insecta</taxon>
        <taxon>Pterygota</taxon>
        <taxon>Neoptera</taxon>
        <taxon>Endopterygota</taxon>
        <taxon>Coleoptera</taxon>
        <taxon>Polyphaga</taxon>
        <taxon>Cucujiformia</taxon>
        <taxon>Curculionidae</taxon>
        <taxon>Ceutorhynchinae</taxon>
        <taxon>Ceutorhynchus</taxon>
    </lineage>
</organism>
<sequence>MENTGSTQLVELVHTPSGSKFRVWLTEYEINRAKTDQAFLDELTQKYYGLCYGFHKKNLVTSIDSFEVGESNAHPETAKLWTFDTTNFLISLVNMVKKYDDEFQNKVKRNVWQKIVTIVSDQTKLNVSAQQCDTKWKGLKDMYKNIKQHNEKSGNDAKKWIFFNKMDEFMYKKPEIVPPVTCSSSRGLKINNSATATTSTDVDCEENTTDCNDIENDTPKRTGNLGRKRARYENTLDKRPKDKMQRQDRFLDLFEDLVNTMKNK</sequence>
<evidence type="ECO:0000313" key="2">
    <source>
        <dbReference type="EMBL" id="CAG9767943.1"/>
    </source>
</evidence>
<dbReference type="Gene3D" id="1.10.10.60">
    <property type="entry name" value="Homeodomain-like"/>
    <property type="match status" value="1"/>
</dbReference>
<evidence type="ECO:0000313" key="3">
    <source>
        <dbReference type="Proteomes" id="UP001152799"/>
    </source>
</evidence>
<dbReference type="AlphaFoldDB" id="A0A9N9MQM9"/>
<evidence type="ECO:0000259" key="1">
    <source>
        <dbReference type="Pfam" id="PF13837"/>
    </source>
</evidence>
<name>A0A9N9MQM9_9CUCU</name>
<gene>
    <name evidence="2" type="ORF">CEUTPL_LOCUS8495</name>
</gene>
<accession>A0A9N9MQM9</accession>
<proteinExistence type="predicted"/>
<dbReference type="InterPro" id="IPR044822">
    <property type="entry name" value="Myb_DNA-bind_4"/>
</dbReference>